<feature type="region of interest" description="Disordered" evidence="1">
    <location>
        <begin position="79"/>
        <end position="117"/>
    </location>
</feature>
<dbReference type="AlphaFoldDB" id="A0A9J5WNS4"/>
<feature type="region of interest" description="Disordered" evidence="1">
    <location>
        <begin position="160"/>
        <end position="179"/>
    </location>
</feature>
<comment type="caution">
    <text evidence="2">The sequence shown here is derived from an EMBL/GenBank/DDBJ whole genome shotgun (WGS) entry which is preliminary data.</text>
</comment>
<accession>A0A9J5WNS4</accession>
<sequence>MDFMKSKKGSENNHPTYSSAIIEEETTKVFHQNDKKEVTLLLEYNDLRWKHDPWQLMARIPLFTTNSLRKLILMLSSRNSKSKWRNPPTRPPAKAKEKNEEDPTKHNNMGNMTKKFNKEGISFNKARSRKSYRPCEGHHLLSALSLCYWPLPPYERPPKKSVGLPVGLPMWRVDPGEPG</sequence>
<reference evidence="2 3" key="1">
    <citation type="submission" date="2020-09" db="EMBL/GenBank/DDBJ databases">
        <title>De no assembly of potato wild relative species, Solanum commersonii.</title>
        <authorList>
            <person name="Cho K."/>
        </authorList>
    </citation>
    <scope>NUCLEOTIDE SEQUENCE [LARGE SCALE GENOMIC DNA]</scope>
    <source>
        <strain evidence="2">LZ3.2</strain>
        <tissue evidence="2">Leaf</tissue>
    </source>
</reference>
<evidence type="ECO:0000313" key="2">
    <source>
        <dbReference type="EMBL" id="KAG5576989.1"/>
    </source>
</evidence>
<evidence type="ECO:0000256" key="1">
    <source>
        <dbReference type="SAM" id="MobiDB-lite"/>
    </source>
</evidence>
<gene>
    <name evidence="2" type="ORF">H5410_057123</name>
</gene>
<evidence type="ECO:0000313" key="3">
    <source>
        <dbReference type="Proteomes" id="UP000824120"/>
    </source>
</evidence>
<feature type="compositionally biased region" description="Basic and acidic residues" evidence="1">
    <location>
        <begin position="94"/>
        <end position="105"/>
    </location>
</feature>
<dbReference type="Proteomes" id="UP000824120">
    <property type="component" value="Chromosome 11"/>
</dbReference>
<keyword evidence="3" id="KW-1185">Reference proteome</keyword>
<name>A0A9J5WNS4_SOLCO</name>
<dbReference type="OrthoDB" id="1743486at2759"/>
<organism evidence="2 3">
    <name type="scientific">Solanum commersonii</name>
    <name type="common">Commerson's wild potato</name>
    <name type="synonym">Commerson's nightshade</name>
    <dbReference type="NCBI Taxonomy" id="4109"/>
    <lineage>
        <taxon>Eukaryota</taxon>
        <taxon>Viridiplantae</taxon>
        <taxon>Streptophyta</taxon>
        <taxon>Embryophyta</taxon>
        <taxon>Tracheophyta</taxon>
        <taxon>Spermatophyta</taxon>
        <taxon>Magnoliopsida</taxon>
        <taxon>eudicotyledons</taxon>
        <taxon>Gunneridae</taxon>
        <taxon>Pentapetalae</taxon>
        <taxon>asterids</taxon>
        <taxon>lamiids</taxon>
        <taxon>Solanales</taxon>
        <taxon>Solanaceae</taxon>
        <taxon>Solanoideae</taxon>
        <taxon>Solaneae</taxon>
        <taxon>Solanum</taxon>
    </lineage>
</organism>
<dbReference type="EMBL" id="JACXVP010000011">
    <property type="protein sequence ID" value="KAG5576989.1"/>
    <property type="molecule type" value="Genomic_DNA"/>
</dbReference>
<proteinExistence type="predicted"/>
<protein>
    <submittedName>
        <fullName evidence="2">Uncharacterized protein</fullName>
    </submittedName>
</protein>